<proteinExistence type="predicted"/>
<organism evidence="2 3">
    <name type="scientific">Hohenbuehelia grisea</name>
    <dbReference type="NCBI Taxonomy" id="104357"/>
    <lineage>
        <taxon>Eukaryota</taxon>
        <taxon>Fungi</taxon>
        <taxon>Dikarya</taxon>
        <taxon>Basidiomycota</taxon>
        <taxon>Agaricomycotina</taxon>
        <taxon>Agaricomycetes</taxon>
        <taxon>Agaricomycetidae</taxon>
        <taxon>Agaricales</taxon>
        <taxon>Pleurotineae</taxon>
        <taxon>Pleurotaceae</taxon>
        <taxon>Hohenbuehelia</taxon>
    </lineage>
</organism>
<dbReference type="Proteomes" id="UP001556367">
    <property type="component" value="Unassembled WGS sequence"/>
</dbReference>
<reference evidence="3" key="1">
    <citation type="submission" date="2024-06" db="EMBL/GenBank/DDBJ databases">
        <title>Multi-omics analyses provide insights into the biosynthesis of the anticancer antibiotic pleurotin in Hohenbuehelia grisea.</title>
        <authorList>
            <person name="Weaver J.A."/>
            <person name="Alberti F."/>
        </authorList>
    </citation>
    <scope>NUCLEOTIDE SEQUENCE [LARGE SCALE GENOMIC DNA]</scope>
    <source>
        <strain evidence="3">T-177</strain>
    </source>
</reference>
<sequence>MWAKSELTRTLGAAVAVLCFTGAFVKADVTVVPSNSFSSYSTFETYWAYLYPWGSDHNGSARMKGSSSDHSNIVVGSNTLSLIATPTSNPVPPTSSANPHPAIHYASGAVHAKSQITVTSANSWTISGEFSAPTTHILPSTLTAVNGWPPEADIGEWKGTNDNWFNTFNTSSVVRSDLAAWPADLSFHSLKAVLTAESNNADVRIDFYMDNTRRATQYGKGFVGKAMWLIINLQMEGSSGSPGPSGTTNYKIRNVQITRTGS</sequence>
<protein>
    <recommendedName>
        <fullName evidence="1">GH16 domain-containing protein</fullName>
    </recommendedName>
</protein>
<evidence type="ECO:0000259" key="1">
    <source>
        <dbReference type="PROSITE" id="PS51762"/>
    </source>
</evidence>
<dbReference type="SUPFAM" id="SSF49899">
    <property type="entry name" value="Concanavalin A-like lectins/glucanases"/>
    <property type="match status" value="1"/>
</dbReference>
<dbReference type="PROSITE" id="PS51762">
    <property type="entry name" value="GH16_2"/>
    <property type="match status" value="1"/>
</dbReference>
<dbReference type="Gene3D" id="2.60.120.200">
    <property type="match status" value="1"/>
</dbReference>
<comment type="caution">
    <text evidence="2">The sequence shown here is derived from an EMBL/GenBank/DDBJ whole genome shotgun (WGS) entry which is preliminary data.</text>
</comment>
<evidence type="ECO:0000313" key="3">
    <source>
        <dbReference type="Proteomes" id="UP001556367"/>
    </source>
</evidence>
<dbReference type="EMBL" id="JASNQZ010000006">
    <property type="protein sequence ID" value="KAL0956966.1"/>
    <property type="molecule type" value="Genomic_DNA"/>
</dbReference>
<gene>
    <name evidence="2" type="ORF">HGRIS_003066</name>
</gene>
<dbReference type="InterPro" id="IPR013320">
    <property type="entry name" value="ConA-like_dom_sf"/>
</dbReference>
<evidence type="ECO:0000313" key="2">
    <source>
        <dbReference type="EMBL" id="KAL0956966.1"/>
    </source>
</evidence>
<name>A0ABR3JPG7_9AGAR</name>
<dbReference type="InterPro" id="IPR000757">
    <property type="entry name" value="Beta-glucanase-like"/>
</dbReference>
<accession>A0ABR3JPG7</accession>
<keyword evidence="3" id="KW-1185">Reference proteome</keyword>
<feature type="domain" description="GH16" evidence="1">
    <location>
        <begin position="25"/>
        <end position="260"/>
    </location>
</feature>